<dbReference type="HAMAP" id="MF_00052_B">
    <property type="entry name" value="RNase_HII_B"/>
    <property type="match status" value="1"/>
</dbReference>
<comment type="cofactor">
    <cofactor evidence="2">
        <name>Mg(2+)</name>
        <dbReference type="ChEBI" id="CHEBI:18420"/>
    </cofactor>
</comment>
<feature type="domain" description="RNase H type-2" evidence="17">
    <location>
        <begin position="70"/>
        <end position="256"/>
    </location>
</feature>
<comment type="subcellular location">
    <subcellularLocation>
        <location evidence="4 14">Cytoplasm</location>
    </subcellularLocation>
</comment>
<evidence type="ECO:0000256" key="13">
    <source>
        <dbReference type="ARBA" id="ARBA00023211"/>
    </source>
</evidence>
<dbReference type="Pfam" id="PF01351">
    <property type="entry name" value="RNase_HII"/>
    <property type="match status" value="1"/>
</dbReference>
<dbReference type="InterPro" id="IPR024567">
    <property type="entry name" value="RNase_HII/HIII_dom"/>
</dbReference>
<evidence type="ECO:0000256" key="8">
    <source>
        <dbReference type="ARBA" id="ARBA00022490"/>
    </source>
</evidence>
<evidence type="ECO:0000256" key="2">
    <source>
        <dbReference type="ARBA" id="ARBA00001946"/>
    </source>
</evidence>
<dbReference type="GO" id="GO:0006298">
    <property type="term" value="P:mismatch repair"/>
    <property type="evidence" value="ECO:0007669"/>
    <property type="project" value="TreeGrafter"/>
</dbReference>
<keyword evidence="12 14" id="KW-0378">Hydrolase</keyword>
<evidence type="ECO:0000256" key="3">
    <source>
        <dbReference type="ARBA" id="ARBA00004065"/>
    </source>
</evidence>
<evidence type="ECO:0000259" key="17">
    <source>
        <dbReference type="PROSITE" id="PS51975"/>
    </source>
</evidence>
<evidence type="ECO:0000256" key="10">
    <source>
        <dbReference type="ARBA" id="ARBA00022723"/>
    </source>
</evidence>
<name>A0A0A5GMH6_9BACI</name>
<evidence type="ECO:0000256" key="9">
    <source>
        <dbReference type="ARBA" id="ARBA00022722"/>
    </source>
</evidence>
<evidence type="ECO:0000256" key="1">
    <source>
        <dbReference type="ARBA" id="ARBA00000077"/>
    </source>
</evidence>
<dbReference type="PANTHER" id="PTHR10954:SF18">
    <property type="entry name" value="RIBONUCLEASE HII"/>
    <property type="match status" value="1"/>
</dbReference>
<evidence type="ECO:0000256" key="12">
    <source>
        <dbReference type="ARBA" id="ARBA00022801"/>
    </source>
</evidence>
<keyword evidence="10 14" id="KW-0479">Metal-binding</keyword>
<comment type="similarity">
    <text evidence="5 14 16">Belongs to the RNase HII family.</text>
</comment>
<evidence type="ECO:0000313" key="19">
    <source>
        <dbReference type="Proteomes" id="UP000030528"/>
    </source>
</evidence>
<dbReference type="Gene3D" id="3.30.420.10">
    <property type="entry name" value="Ribonuclease H-like superfamily/Ribonuclease H"/>
    <property type="match status" value="1"/>
</dbReference>
<accession>A0A0A5GMH6</accession>
<dbReference type="InterPro" id="IPR001352">
    <property type="entry name" value="RNase_HII/HIII"/>
</dbReference>
<dbReference type="eggNOG" id="COG0164">
    <property type="taxonomic scope" value="Bacteria"/>
</dbReference>
<dbReference type="CDD" id="cd07182">
    <property type="entry name" value="RNase_HII_bacteria_HII_like"/>
    <property type="match status" value="1"/>
</dbReference>
<comment type="function">
    <text evidence="3 14 16">Endonuclease that specifically degrades the RNA of RNA-DNA hybrids.</text>
</comment>
<comment type="cofactor">
    <cofactor evidence="14 15">
        <name>Mn(2+)</name>
        <dbReference type="ChEBI" id="CHEBI:29035"/>
    </cofactor>
    <cofactor evidence="14 15">
        <name>Mg(2+)</name>
        <dbReference type="ChEBI" id="CHEBI:18420"/>
    </cofactor>
    <text evidence="14 15">Manganese or magnesium. Binds 1 divalent metal ion per monomer in the absence of substrate. May bind a second metal ion after substrate binding.</text>
</comment>
<evidence type="ECO:0000256" key="7">
    <source>
        <dbReference type="ARBA" id="ARBA00019179"/>
    </source>
</evidence>
<dbReference type="GO" id="GO:0004523">
    <property type="term" value="F:RNA-DNA hybrid ribonuclease activity"/>
    <property type="evidence" value="ECO:0007669"/>
    <property type="project" value="UniProtKB-UniRule"/>
</dbReference>
<evidence type="ECO:0000256" key="16">
    <source>
        <dbReference type="RuleBase" id="RU003515"/>
    </source>
</evidence>
<evidence type="ECO:0000256" key="15">
    <source>
        <dbReference type="PROSITE-ProRule" id="PRU01319"/>
    </source>
</evidence>
<dbReference type="SUPFAM" id="SSF53098">
    <property type="entry name" value="Ribonuclease H-like"/>
    <property type="match status" value="1"/>
</dbReference>
<comment type="caution">
    <text evidence="18">The sequence shown here is derived from an EMBL/GenBank/DDBJ whole genome shotgun (WGS) entry which is preliminary data.</text>
</comment>
<sequence length="256" mass="29129">MKQTIQQIKERLNGEDLTTEEVELYRQDTRKGVQKAVVQYEKRVQEFVRLEEQFYEMKQFERKHQQSGYTYIAGIDEAGRGPLAGPVVAGAVILPDDFYLPGLNDSKQLSEAKREYYFDYINEHACATGVGVVSSKEIDEWNIYEATKVAMMRAIGELEVAPDMLLIDAMKLPEANLPYEAITKGDARSVSIAAASVIAKVTRDRYMKKLGEQYPDYQFEKNMGYGTKAHLEAIERVGTLQEHRHTFAPIKRTGAF</sequence>
<dbReference type="GO" id="GO:0003723">
    <property type="term" value="F:RNA binding"/>
    <property type="evidence" value="ECO:0007669"/>
    <property type="project" value="UniProtKB-UniRule"/>
</dbReference>
<dbReference type="NCBIfam" id="NF000594">
    <property type="entry name" value="PRK00015.1-1"/>
    <property type="match status" value="1"/>
</dbReference>
<dbReference type="AlphaFoldDB" id="A0A0A5GMH6"/>
<keyword evidence="9 14" id="KW-0540">Nuclease</keyword>
<feature type="binding site" evidence="14 15">
    <location>
        <position position="77"/>
    </location>
    <ligand>
        <name>a divalent metal cation</name>
        <dbReference type="ChEBI" id="CHEBI:60240"/>
    </ligand>
</feature>
<reference evidence="18 19" key="1">
    <citation type="submission" date="2013-08" db="EMBL/GenBank/DDBJ databases">
        <authorList>
            <person name="Huang J."/>
            <person name="Wang G."/>
        </authorList>
    </citation>
    <scope>NUCLEOTIDE SEQUENCE [LARGE SCALE GENOMIC DNA]</scope>
    <source>
        <strain evidence="18 19">JSM 076056</strain>
    </source>
</reference>
<dbReference type="GO" id="GO:0030145">
    <property type="term" value="F:manganese ion binding"/>
    <property type="evidence" value="ECO:0007669"/>
    <property type="project" value="UniProtKB-UniRule"/>
</dbReference>
<dbReference type="EC" id="3.1.26.4" evidence="6 14"/>
<dbReference type="InterPro" id="IPR012337">
    <property type="entry name" value="RNaseH-like_sf"/>
</dbReference>
<dbReference type="InterPro" id="IPR036397">
    <property type="entry name" value="RNaseH_sf"/>
</dbReference>
<dbReference type="GO" id="GO:0032299">
    <property type="term" value="C:ribonuclease H2 complex"/>
    <property type="evidence" value="ECO:0007669"/>
    <property type="project" value="TreeGrafter"/>
</dbReference>
<evidence type="ECO:0000313" key="18">
    <source>
        <dbReference type="EMBL" id="KGX93184.1"/>
    </source>
</evidence>
<dbReference type="GO" id="GO:0005737">
    <property type="term" value="C:cytoplasm"/>
    <property type="evidence" value="ECO:0007669"/>
    <property type="project" value="UniProtKB-SubCell"/>
</dbReference>
<keyword evidence="11 14" id="KW-0255">Endonuclease</keyword>
<feature type="binding site" evidence="14 15">
    <location>
        <position position="168"/>
    </location>
    <ligand>
        <name>a divalent metal cation</name>
        <dbReference type="ChEBI" id="CHEBI:60240"/>
    </ligand>
</feature>
<dbReference type="STRING" id="1385510.GCA_000425205_01309"/>
<evidence type="ECO:0000256" key="11">
    <source>
        <dbReference type="ARBA" id="ARBA00022759"/>
    </source>
</evidence>
<evidence type="ECO:0000256" key="14">
    <source>
        <dbReference type="HAMAP-Rule" id="MF_00052"/>
    </source>
</evidence>
<keyword evidence="8 14" id="KW-0963">Cytoplasm</keyword>
<gene>
    <name evidence="14" type="primary">rnhB</name>
    <name evidence="18" type="ORF">N781_12300</name>
</gene>
<feature type="binding site" evidence="14 15">
    <location>
        <position position="76"/>
    </location>
    <ligand>
        <name>a divalent metal cation</name>
        <dbReference type="ChEBI" id="CHEBI:60240"/>
    </ligand>
</feature>
<dbReference type="OrthoDB" id="9803420at2"/>
<protein>
    <recommendedName>
        <fullName evidence="7 14">Ribonuclease HII</fullName>
        <shortName evidence="14">RNase HII</shortName>
        <ecNumber evidence="6 14">3.1.26.4</ecNumber>
    </recommendedName>
</protein>
<comment type="catalytic activity">
    <reaction evidence="1 14 15 16">
        <text>Endonucleolytic cleavage to 5'-phosphomonoester.</text>
        <dbReference type="EC" id="3.1.26.4"/>
    </reaction>
</comment>
<dbReference type="PANTHER" id="PTHR10954">
    <property type="entry name" value="RIBONUCLEASE H2 SUBUNIT A"/>
    <property type="match status" value="1"/>
</dbReference>
<dbReference type="Proteomes" id="UP000030528">
    <property type="component" value="Unassembled WGS sequence"/>
</dbReference>
<dbReference type="InterPro" id="IPR022898">
    <property type="entry name" value="RNase_HII"/>
</dbReference>
<dbReference type="PROSITE" id="PS51975">
    <property type="entry name" value="RNASE_H_2"/>
    <property type="match status" value="1"/>
</dbReference>
<dbReference type="GO" id="GO:0043137">
    <property type="term" value="P:DNA replication, removal of RNA primer"/>
    <property type="evidence" value="ECO:0007669"/>
    <property type="project" value="TreeGrafter"/>
</dbReference>
<keyword evidence="13 14" id="KW-0464">Manganese</keyword>
<organism evidence="18 19">
    <name type="scientific">Pontibacillus halophilus JSM 076056 = DSM 19796</name>
    <dbReference type="NCBI Taxonomy" id="1385510"/>
    <lineage>
        <taxon>Bacteria</taxon>
        <taxon>Bacillati</taxon>
        <taxon>Bacillota</taxon>
        <taxon>Bacilli</taxon>
        <taxon>Bacillales</taxon>
        <taxon>Bacillaceae</taxon>
        <taxon>Pontibacillus</taxon>
    </lineage>
</organism>
<dbReference type="EMBL" id="AVPE01000003">
    <property type="protein sequence ID" value="KGX93184.1"/>
    <property type="molecule type" value="Genomic_DNA"/>
</dbReference>
<proteinExistence type="inferred from homology"/>
<evidence type="ECO:0000256" key="5">
    <source>
        <dbReference type="ARBA" id="ARBA00007383"/>
    </source>
</evidence>
<dbReference type="FunFam" id="3.30.420.10:FF:000006">
    <property type="entry name" value="Ribonuclease HII"/>
    <property type="match status" value="1"/>
</dbReference>
<evidence type="ECO:0000256" key="6">
    <source>
        <dbReference type="ARBA" id="ARBA00012180"/>
    </source>
</evidence>
<keyword evidence="19" id="KW-1185">Reference proteome</keyword>
<dbReference type="RefSeq" id="WP_026799758.1">
    <property type="nucleotide sequence ID" value="NZ_AULI01000005.1"/>
</dbReference>
<evidence type="ECO:0000256" key="4">
    <source>
        <dbReference type="ARBA" id="ARBA00004496"/>
    </source>
</evidence>
<dbReference type="NCBIfam" id="NF000595">
    <property type="entry name" value="PRK00015.1-3"/>
    <property type="match status" value="1"/>
</dbReference>